<evidence type="ECO:0000256" key="1">
    <source>
        <dbReference type="ARBA" id="ARBA00004651"/>
    </source>
</evidence>
<evidence type="ECO:0000256" key="4">
    <source>
        <dbReference type="ARBA" id="ARBA00022989"/>
    </source>
</evidence>
<dbReference type="PANTHER" id="PTHR30250">
    <property type="entry name" value="PST FAMILY PREDICTED COLANIC ACID TRANSPORTER"/>
    <property type="match status" value="1"/>
</dbReference>
<comment type="subcellular location">
    <subcellularLocation>
        <location evidence="1">Cell membrane</location>
        <topology evidence="1">Multi-pass membrane protein</topology>
    </subcellularLocation>
</comment>
<dbReference type="RefSeq" id="WP_117880978.1">
    <property type="nucleotide sequence ID" value="NZ_JAQCQQ010000014.1"/>
</dbReference>
<dbReference type="InterPro" id="IPR048122">
    <property type="entry name" value="WZX-like"/>
</dbReference>
<keyword evidence="5 6" id="KW-0472">Membrane</keyword>
<dbReference type="GO" id="GO:0005886">
    <property type="term" value="C:plasma membrane"/>
    <property type="evidence" value="ECO:0007669"/>
    <property type="project" value="UniProtKB-SubCell"/>
</dbReference>
<dbReference type="InterPro" id="IPR050833">
    <property type="entry name" value="Poly_Biosynth_Transport"/>
</dbReference>
<dbReference type="AlphaFoldDB" id="A0A413XE64"/>
<evidence type="ECO:0000313" key="7">
    <source>
        <dbReference type="EMBL" id="RHB75669.1"/>
    </source>
</evidence>
<dbReference type="EMBL" id="QSHA01000003">
    <property type="protein sequence ID" value="RHB75669.1"/>
    <property type="molecule type" value="Genomic_DNA"/>
</dbReference>
<comment type="caution">
    <text evidence="7">The sequence shown here is derived from an EMBL/GenBank/DDBJ whole genome shotgun (WGS) entry which is preliminary data.</text>
</comment>
<feature type="transmembrane region" description="Helical" evidence="6">
    <location>
        <begin position="274"/>
        <end position="295"/>
    </location>
</feature>
<feature type="transmembrane region" description="Helical" evidence="6">
    <location>
        <begin position="103"/>
        <end position="123"/>
    </location>
</feature>
<feature type="transmembrane region" description="Helical" evidence="6">
    <location>
        <begin position="38"/>
        <end position="57"/>
    </location>
</feature>
<organism evidence="7 8">
    <name type="scientific">Bacteroides uniformis</name>
    <dbReference type="NCBI Taxonomy" id="820"/>
    <lineage>
        <taxon>Bacteria</taxon>
        <taxon>Pseudomonadati</taxon>
        <taxon>Bacteroidota</taxon>
        <taxon>Bacteroidia</taxon>
        <taxon>Bacteroidales</taxon>
        <taxon>Bacteroidaceae</taxon>
        <taxon>Bacteroides</taxon>
    </lineage>
</organism>
<evidence type="ECO:0000256" key="2">
    <source>
        <dbReference type="ARBA" id="ARBA00022475"/>
    </source>
</evidence>
<feature type="transmembrane region" description="Helical" evidence="6">
    <location>
        <begin position="135"/>
        <end position="155"/>
    </location>
</feature>
<keyword evidence="3 6" id="KW-0812">Transmembrane</keyword>
<dbReference type="PANTHER" id="PTHR30250:SF26">
    <property type="entry name" value="PSMA PROTEIN"/>
    <property type="match status" value="1"/>
</dbReference>
<feature type="transmembrane region" description="Helical" evidence="6">
    <location>
        <begin position="191"/>
        <end position="211"/>
    </location>
</feature>
<evidence type="ECO:0000313" key="8">
    <source>
        <dbReference type="Proteomes" id="UP000286114"/>
    </source>
</evidence>
<proteinExistence type="predicted"/>
<evidence type="ECO:0000256" key="6">
    <source>
        <dbReference type="SAM" id="Phobius"/>
    </source>
</evidence>
<keyword evidence="4 6" id="KW-1133">Transmembrane helix</keyword>
<feature type="transmembrane region" description="Helical" evidence="6">
    <location>
        <begin position="410"/>
        <end position="428"/>
    </location>
</feature>
<name>A0A413XE64_BACUN</name>
<evidence type="ECO:0000256" key="3">
    <source>
        <dbReference type="ARBA" id="ARBA00022692"/>
    </source>
</evidence>
<sequence>MNCNKNLLWNYIGYGSSLSINIFLLPIILQYLSGEELGLWYVFMSVGTFVTMVDFGFSPQIARFVTYAYAGADSLKKSGIVSAVHTEMNAELLLKLLIASRRLYLFLSLFVFILLITVGSYYVTVISKTLPYRQVLCSWIIFSIASFINILYGYYHAFFRGIGDFISINKAMLLSKCTQIIFAYIGLYLGYGLFAVAFSFFLSGVCLRIYLGIALSKFEKESFGTQQKNVFDVGILDVIWHNSWREGIVMISRYLIIQSNTILCSLYIDLSETAAYALAIQILTIISSVSLIYFTTNLPKLNAAQVTRDVKLRNRLLFKTWFIYVVSYIMMLLLLFIIGIPIIEYIKPNVMLGNSLLLFVSLYVFLESNQSLFVSYISTSNKLPYVFPYLISAISGVGLAIVLLEYTDWGIWGILIAHFVVQLCYNNWKWPCYAIKESNIKISNACELLY</sequence>
<feature type="transmembrane region" description="Helical" evidence="6">
    <location>
        <begin position="316"/>
        <end position="343"/>
    </location>
</feature>
<keyword evidence="2" id="KW-1003">Cell membrane</keyword>
<accession>A0A413XE64</accession>
<protein>
    <recommendedName>
        <fullName evidence="9">Polysaccharide biosynthesis protein</fullName>
    </recommendedName>
</protein>
<dbReference type="NCBIfam" id="NF041503">
    <property type="entry name" value="WZX_like"/>
    <property type="match status" value="1"/>
</dbReference>
<dbReference type="Proteomes" id="UP000286114">
    <property type="component" value="Unassembled WGS sequence"/>
</dbReference>
<evidence type="ECO:0000256" key="5">
    <source>
        <dbReference type="ARBA" id="ARBA00023136"/>
    </source>
</evidence>
<gene>
    <name evidence="7" type="ORF">DW873_05910</name>
</gene>
<feature type="transmembrane region" description="Helical" evidence="6">
    <location>
        <begin position="12"/>
        <end position="32"/>
    </location>
</feature>
<feature type="transmembrane region" description="Helical" evidence="6">
    <location>
        <begin position="386"/>
        <end position="404"/>
    </location>
</feature>
<reference evidence="7 8" key="1">
    <citation type="submission" date="2018-08" db="EMBL/GenBank/DDBJ databases">
        <title>A genome reference for cultivated species of the human gut microbiota.</title>
        <authorList>
            <person name="Zou Y."/>
            <person name="Xue W."/>
            <person name="Luo G."/>
        </authorList>
    </citation>
    <scope>NUCLEOTIDE SEQUENCE [LARGE SCALE GENOMIC DNA]</scope>
    <source>
        <strain evidence="7 8">AM39-1</strain>
    </source>
</reference>
<evidence type="ECO:0008006" key="9">
    <source>
        <dbReference type="Google" id="ProtNLM"/>
    </source>
</evidence>